<dbReference type="Proteomes" id="UP000824242">
    <property type="component" value="Unassembled WGS sequence"/>
</dbReference>
<accession>A0A9D1DG12</accession>
<name>A0A9D1DG12_9FIRM</name>
<sequence length="435" mass="47013">MFQTQKMDYEGMVQLQRALKSIAATLGETEKSLRHALNNLSGDISSRGKFQQRLTELLRSTKAQTKRLTEYRDLLELAMRRHQESVEENRRLADSSLSISALVTSIGAQNRSSVASSLEAVQSALQDPNSPLALSLQSRASIEKMLQDIFPYRGLSEEEKKAAVHDLFREAGTGSGTAISWVTDKADSALSWADDRIGDAAGWVDQTISNIDYIGDVWDDVVHSDMAGYLFDLGMDGLGLICDTGSLFKNAVTLNWGEAALDLYDIMNGTFAMGGSMSAVFAEGMSFFFTGEDREYWKNQAREQAGNDGLADVLRSEDLDELAVVVDLTDTVHSGAKTGIGAGKLAGFTTAVKADQASLGEIFEAATGFKSGSDPLDSLENLKTGLEYAEGVGEKGVIQTIAEHTMPGKMIKGGMGTLENAGQMKEDVNAIQNKQ</sequence>
<evidence type="ECO:0000313" key="2">
    <source>
        <dbReference type="Proteomes" id="UP000824242"/>
    </source>
</evidence>
<dbReference type="EMBL" id="DVGZ01000116">
    <property type="protein sequence ID" value="HIR48119.1"/>
    <property type="molecule type" value="Genomic_DNA"/>
</dbReference>
<gene>
    <name evidence="1" type="ORF">IAB89_10790</name>
</gene>
<dbReference type="AlphaFoldDB" id="A0A9D1DG12"/>
<proteinExistence type="predicted"/>
<organism evidence="1 2">
    <name type="scientific">Candidatus Caccousia avicola</name>
    <dbReference type="NCBI Taxonomy" id="2840721"/>
    <lineage>
        <taxon>Bacteria</taxon>
        <taxon>Bacillati</taxon>
        <taxon>Bacillota</taxon>
        <taxon>Clostridia</taxon>
        <taxon>Eubacteriales</taxon>
        <taxon>Oscillospiraceae</taxon>
        <taxon>Oscillospiraceae incertae sedis</taxon>
        <taxon>Candidatus Caccousia</taxon>
    </lineage>
</organism>
<reference evidence="1" key="1">
    <citation type="submission" date="2020-10" db="EMBL/GenBank/DDBJ databases">
        <authorList>
            <person name="Gilroy R."/>
        </authorList>
    </citation>
    <scope>NUCLEOTIDE SEQUENCE</scope>
    <source>
        <strain evidence="1">ChiSxjej1B13-7958</strain>
    </source>
</reference>
<comment type="caution">
    <text evidence="1">The sequence shown here is derived from an EMBL/GenBank/DDBJ whole genome shotgun (WGS) entry which is preliminary data.</text>
</comment>
<evidence type="ECO:0000313" key="1">
    <source>
        <dbReference type="EMBL" id="HIR48119.1"/>
    </source>
</evidence>
<protein>
    <submittedName>
        <fullName evidence="1">Uncharacterized protein</fullName>
    </submittedName>
</protein>
<reference evidence="1" key="2">
    <citation type="journal article" date="2021" name="PeerJ">
        <title>Extensive microbial diversity within the chicken gut microbiome revealed by metagenomics and culture.</title>
        <authorList>
            <person name="Gilroy R."/>
            <person name="Ravi A."/>
            <person name="Getino M."/>
            <person name="Pursley I."/>
            <person name="Horton D.L."/>
            <person name="Alikhan N.F."/>
            <person name="Baker D."/>
            <person name="Gharbi K."/>
            <person name="Hall N."/>
            <person name="Watson M."/>
            <person name="Adriaenssens E.M."/>
            <person name="Foster-Nyarko E."/>
            <person name="Jarju S."/>
            <person name="Secka A."/>
            <person name="Antonio M."/>
            <person name="Oren A."/>
            <person name="Chaudhuri R.R."/>
            <person name="La Ragione R."/>
            <person name="Hildebrand F."/>
            <person name="Pallen M.J."/>
        </authorList>
    </citation>
    <scope>NUCLEOTIDE SEQUENCE</scope>
    <source>
        <strain evidence="1">ChiSxjej1B13-7958</strain>
    </source>
</reference>